<proteinExistence type="predicted"/>
<comment type="caution">
    <text evidence="2">The sequence shown here is derived from an EMBL/GenBank/DDBJ whole genome shotgun (WGS) entry which is preliminary data.</text>
</comment>
<dbReference type="InterPro" id="IPR029039">
    <property type="entry name" value="Flavoprotein-like_sf"/>
</dbReference>
<reference evidence="2 3" key="1">
    <citation type="submission" date="2024-10" db="EMBL/GenBank/DDBJ databases">
        <authorList>
            <person name="Riesco R."/>
        </authorList>
    </citation>
    <scope>NUCLEOTIDE SEQUENCE [LARGE SCALE GENOMIC DNA]</scope>
    <source>
        <strain evidence="2 3">NCIMB 15449</strain>
    </source>
</reference>
<evidence type="ECO:0000313" key="3">
    <source>
        <dbReference type="Proteomes" id="UP001609175"/>
    </source>
</evidence>
<dbReference type="SUPFAM" id="SSF52218">
    <property type="entry name" value="Flavoproteins"/>
    <property type="match status" value="1"/>
</dbReference>
<dbReference type="EMBL" id="JBIMSO010000130">
    <property type="protein sequence ID" value="MFH5211606.1"/>
    <property type="molecule type" value="Genomic_DNA"/>
</dbReference>
<accession>A0ABW7JXF3</accession>
<name>A0ABW7JXF3_9NOCA</name>
<evidence type="ECO:0000313" key="2">
    <source>
        <dbReference type="EMBL" id="MFH5211606.1"/>
    </source>
</evidence>
<sequence length="176" mass="19064">MRALVVFESMFGNTEEIALAIADGLQSAYDVDVLNVDEAPPAIPSGIDLLVVGAPTHAFGLSRRQTRSDAATRTQGETVTKYKSVRDWLKSTSRSQNRVYAAAFGTHADKARWLPGSAARGAAKLLRRKSFDTLVKPANFFVEDVLGPLQSGEVSRAKIWGAEIAAKRVAMDMGRL</sequence>
<gene>
    <name evidence="2" type="ORF">ACHIPZ_25890</name>
</gene>
<dbReference type="PROSITE" id="PS50902">
    <property type="entry name" value="FLAVODOXIN_LIKE"/>
    <property type="match status" value="1"/>
</dbReference>
<dbReference type="RefSeq" id="WP_395118225.1">
    <property type="nucleotide sequence ID" value="NZ_JBIMSO010000130.1"/>
</dbReference>
<dbReference type="Gene3D" id="3.40.50.360">
    <property type="match status" value="1"/>
</dbReference>
<dbReference type="Pfam" id="PF00258">
    <property type="entry name" value="Flavodoxin_1"/>
    <property type="match status" value="1"/>
</dbReference>
<feature type="domain" description="Flavodoxin-like" evidence="1">
    <location>
        <begin position="3"/>
        <end position="165"/>
    </location>
</feature>
<evidence type="ECO:0000259" key="1">
    <source>
        <dbReference type="PROSITE" id="PS50902"/>
    </source>
</evidence>
<dbReference type="InterPro" id="IPR008254">
    <property type="entry name" value="Flavodoxin/NO_synth"/>
</dbReference>
<organism evidence="2 3">
    <name type="scientific">Antrihabitans spumae</name>
    <dbReference type="NCBI Taxonomy" id="3373370"/>
    <lineage>
        <taxon>Bacteria</taxon>
        <taxon>Bacillati</taxon>
        <taxon>Actinomycetota</taxon>
        <taxon>Actinomycetes</taxon>
        <taxon>Mycobacteriales</taxon>
        <taxon>Nocardiaceae</taxon>
        <taxon>Antrihabitans</taxon>
    </lineage>
</organism>
<dbReference type="Proteomes" id="UP001609175">
    <property type="component" value="Unassembled WGS sequence"/>
</dbReference>
<protein>
    <submittedName>
        <fullName evidence="2">Flavodoxin family protein</fullName>
    </submittedName>
</protein>